<dbReference type="Pfam" id="PF17963">
    <property type="entry name" value="Big_9"/>
    <property type="match status" value="1"/>
</dbReference>
<feature type="domain" description="Cadherin" evidence="6">
    <location>
        <begin position="755"/>
        <end position="864"/>
    </location>
</feature>
<dbReference type="CDD" id="cd11304">
    <property type="entry name" value="Cadherin_repeat"/>
    <property type="match status" value="2"/>
</dbReference>
<keyword evidence="3" id="KW-0472">Membrane</keyword>
<dbReference type="InterPro" id="IPR006946">
    <property type="entry name" value="DGR2-like_dom"/>
</dbReference>
<dbReference type="RefSeq" id="WP_101532883.1">
    <property type="nucleotide sequence ID" value="NZ_PKUQ01000010.1"/>
</dbReference>
<dbReference type="InterPro" id="IPR002126">
    <property type="entry name" value="Cadherin-like_dom"/>
</dbReference>
<organism evidence="7 8">
    <name type="scientific">Cohaesibacter celericrescens</name>
    <dbReference type="NCBI Taxonomy" id="2067669"/>
    <lineage>
        <taxon>Bacteria</taxon>
        <taxon>Pseudomonadati</taxon>
        <taxon>Pseudomonadota</taxon>
        <taxon>Alphaproteobacteria</taxon>
        <taxon>Hyphomicrobiales</taxon>
        <taxon>Cohaesibacteraceae</taxon>
    </lineage>
</organism>
<feature type="domain" description="Cadherin" evidence="6">
    <location>
        <begin position="196"/>
        <end position="287"/>
    </location>
</feature>
<evidence type="ECO:0000256" key="5">
    <source>
        <dbReference type="SAM" id="MobiDB-lite"/>
    </source>
</evidence>
<dbReference type="InterPro" id="IPR015919">
    <property type="entry name" value="Cadherin-like_sf"/>
</dbReference>
<dbReference type="InterPro" id="IPR050174">
    <property type="entry name" value="Protocadherin/Cadherin-CA"/>
</dbReference>
<feature type="region of interest" description="Disordered" evidence="5">
    <location>
        <begin position="1"/>
        <end position="61"/>
    </location>
</feature>
<dbReference type="PROSITE" id="PS50268">
    <property type="entry name" value="CADHERIN_2"/>
    <property type="match status" value="4"/>
</dbReference>
<dbReference type="SUPFAM" id="SSF49313">
    <property type="entry name" value="Cadherin-like"/>
    <property type="match status" value="3"/>
</dbReference>
<dbReference type="PANTHER" id="PTHR24028:SF316">
    <property type="entry name" value="NEURAL-CADHERIN-LIKE"/>
    <property type="match status" value="1"/>
</dbReference>
<evidence type="ECO:0000256" key="3">
    <source>
        <dbReference type="ARBA" id="ARBA00022989"/>
    </source>
</evidence>
<proteinExistence type="predicted"/>
<evidence type="ECO:0000313" key="8">
    <source>
        <dbReference type="Proteomes" id="UP000234881"/>
    </source>
</evidence>
<dbReference type="Pfam" id="PF00353">
    <property type="entry name" value="HemolysinCabind"/>
    <property type="match status" value="1"/>
</dbReference>
<dbReference type="Proteomes" id="UP000234881">
    <property type="component" value="Unassembled WGS sequence"/>
</dbReference>
<dbReference type="SMART" id="SM00112">
    <property type="entry name" value="CA"/>
    <property type="match status" value="5"/>
</dbReference>
<dbReference type="PRINTS" id="PR00313">
    <property type="entry name" value="CABNDNGRPT"/>
</dbReference>
<dbReference type="GO" id="GO:0005509">
    <property type="term" value="F:calcium ion binding"/>
    <property type="evidence" value="ECO:0007669"/>
    <property type="project" value="InterPro"/>
</dbReference>
<dbReference type="Pfam" id="PF17803">
    <property type="entry name" value="Cadherin_4"/>
    <property type="match status" value="1"/>
</dbReference>
<evidence type="ECO:0000256" key="1">
    <source>
        <dbReference type="ARBA" id="ARBA00004167"/>
    </source>
</evidence>
<dbReference type="EMBL" id="PKUQ01000010">
    <property type="protein sequence ID" value="PLW78172.1"/>
    <property type="molecule type" value="Genomic_DNA"/>
</dbReference>
<dbReference type="OrthoDB" id="5593939at2"/>
<keyword evidence="4" id="KW-0325">Glycoprotein</keyword>
<evidence type="ECO:0000256" key="4">
    <source>
        <dbReference type="ARBA" id="ARBA00023180"/>
    </source>
</evidence>
<feature type="compositionally biased region" description="Polar residues" evidence="5">
    <location>
        <begin position="27"/>
        <end position="41"/>
    </location>
</feature>
<comment type="caution">
    <text evidence="7">The sequence shown here is derived from an EMBL/GenBank/DDBJ whole genome shotgun (WGS) entry which is preliminary data.</text>
</comment>
<dbReference type="InterPro" id="IPR040853">
    <property type="entry name" value="RapA2_cadherin-like"/>
</dbReference>
<feature type="domain" description="Cadherin" evidence="6">
    <location>
        <begin position="474"/>
        <end position="560"/>
    </location>
</feature>
<keyword evidence="2" id="KW-0812">Transmembrane</keyword>
<accession>A0A2N5XUH7</accession>
<dbReference type="PROSITE" id="PS00330">
    <property type="entry name" value="HEMOLYSIN_CALCIUM"/>
    <property type="match status" value="1"/>
</dbReference>
<gene>
    <name evidence="7" type="ORF">C0081_05875</name>
</gene>
<protein>
    <recommendedName>
        <fullName evidence="6">Cadherin domain-containing protein</fullName>
    </recommendedName>
</protein>
<name>A0A2N5XUH7_9HYPH</name>
<dbReference type="Gene3D" id="2.60.40.60">
    <property type="entry name" value="Cadherins"/>
    <property type="match status" value="4"/>
</dbReference>
<sequence>MADLNEAPVLSHEADNLQDFESDADGWSNTTRTDDGSSNTILGRFGFESGMEGTSTSLTTPDAAESTVIEFDLLEIDSWDGRGDNYSGNSGAEMIIIEVAGETIEIPMDFNWSNETASGTSGNVSWTLVTNDENTNDMFGGYNDQVHQVQITVNNPDSAIDFSISSSLDQSIADEAFGIDNVRISNFDADGNELLTVSENDTGASIAILSVADPDEGDSHTYAVSDERFEVVEQDGQMTLKLKDGNSLDHEVEDTVDVVVTVTDSGGLSDSQTLTINVGDVNEAPSLSADGSFNFLYNGSFESFSNGEHGGGDGTGWYQGATIDGWTQTDIDVHEAGHMGLGASDGDYHVDLAGETNGELSRVMDGLKDGDEYTVTLDLKSRGADGSGKGSAEDAAGQSVVQVSWNGEVIATIDPSVDGMGWNSYALNITAGSGDGSDTITFTEIGSDNNYGTILDNFQITDSDGFGVLENETGAEIAVLGVTDPDDADTHTYSVSDDRFEVVDNGSGSTVLKLKDGNSLDHETEATLDVTVTVTDSGGLSDSQTLTIDVGDLNEAVTANDGTSTTSENASLKGTATASDLDGDSITYSLSAGPTQGSVTVNADGSYSFVPGTDFDDLAVGESRTVSFDFTADDGNGLTDTGTISIEVTGTNDAPTAVDLTASDVTENNAGAVIGTLSSSDADTSDTHSYTVSDRRFEVADDGAGNMQLKLKDGVSLNHETEESVTLTVTSNDGNGGSFDQDFTINVADVNEAVTAYDYSYNISEGQNLGHSMMANDVDGDQASFKIVDGPSHGSIAFNSNPSMAGETRTNQGFQFSTGSDFDDLAAGETRTVTVDFEAADGNGSTDTGTLTFNVAGTNDGPTAVDLSSSSVTENNAGAVIGTLSTTDVDTSDTHTYSVSDDRFEVVDDGAGNMQLKLKDRVALDHETEENIALTITSDDGNGGTMSEDFTIAVADVNEGTRGLSITGTSMTSGQAGVINTTNWSDTENGYTVTAQNLVNGELSEASAANIDTWDSGLGANGGVTHTDSGMDNQLAYDSATGQSETVIVDFDKDVSSASFDFQHLYSSDYGEEGHYQAYNDGKLVGEGDFTETGSGSGTGTVDVAFDQNFDQIVFSSNMQTDGSNGSDYQITEVTYQEAPTADGNDVLTGSEGNDKIAGLSGDDTITGGLGDDIMAGGDGNDMFLYMIGDGSDHIDGGAGADWTDSIELFAADGSNSTQGGIGEEIPAGDDWTLNITSGSVSDSNDHEFLLSDDASGTIDFADGSQIEFENIDRIAW</sequence>
<dbReference type="GO" id="GO:0005886">
    <property type="term" value="C:plasma membrane"/>
    <property type="evidence" value="ECO:0007669"/>
    <property type="project" value="TreeGrafter"/>
</dbReference>
<keyword evidence="3" id="KW-1133">Transmembrane helix</keyword>
<dbReference type="AlphaFoldDB" id="A0A2N5XUH7"/>
<dbReference type="Pfam" id="PF04862">
    <property type="entry name" value="DUF642"/>
    <property type="match status" value="1"/>
</dbReference>
<dbReference type="PANTHER" id="PTHR24028">
    <property type="entry name" value="CADHERIN-87A"/>
    <property type="match status" value="1"/>
</dbReference>
<dbReference type="InterPro" id="IPR001343">
    <property type="entry name" value="Hemolysn_Ca-bd"/>
</dbReference>
<evidence type="ECO:0000259" key="6">
    <source>
        <dbReference type="PROSITE" id="PS50268"/>
    </source>
</evidence>
<reference evidence="7 8" key="1">
    <citation type="submission" date="2018-01" db="EMBL/GenBank/DDBJ databases">
        <title>The draft genome sequence of Cohaesibacter sp. H1304.</title>
        <authorList>
            <person name="Wang N.-N."/>
            <person name="Du Z.-J."/>
        </authorList>
    </citation>
    <scope>NUCLEOTIDE SEQUENCE [LARGE SCALE GENOMIC DNA]</scope>
    <source>
        <strain evidence="7 8">H1304</strain>
    </source>
</reference>
<dbReference type="GO" id="GO:0007156">
    <property type="term" value="P:homophilic cell adhesion via plasma membrane adhesion molecules"/>
    <property type="evidence" value="ECO:0007669"/>
    <property type="project" value="InterPro"/>
</dbReference>
<comment type="subcellular location">
    <subcellularLocation>
        <location evidence="1">Membrane</location>
        <topology evidence="1">Single-pass membrane protein</topology>
    </subcellularLocation>
</comment>
<feature type="domain" description="Cadherin" evidence="6">
    <location>
        <begin position="558"/>
        <end position="657"/>
    </location>
</feature>
<dbReference type="InterPro" id="IPR018511">
    <property type="entry name" value="Hemolysin-typ_Ca-bd_CS"/>
</dbReference>
<evidence type="ECO:0000313" key="7">
    <source>
        <dbReference type="EMBL" id="PLW78172.1"/>
    </source>
</evidence>
<keyword evidence="8" id="KW-1185">Reference proteome</keyword>
<evidence type="ECO:0000256" key="2">
    <source>
        <dbReference type="ARBA" id="ARBA00022692"/>
    </source>
</evidence>